<protein>
    <submittedName>
        <fullName evidence="1">Uncharacterized protein</fullName>
    </submittedName>
</protein>
<name>A0A815N1C6_9BILA</name>
<evidence type="ECO:0000313" key="1">
    <source>
        <dbReference type="EMBL" id="CAF1425781.1"/>
    </source>
</evidence>
<feature type="non-terminal residue" evidence="1">
    <location>
        <position position="39"/>
    </location>
</feature>
<evidence type="ECO:0000313" key="2">
    <source>
        <dbReference type="Proteomes" id="UP000663855"/>
    </source>
</evidence>
<accession>A0A815N1C6</accession>
<gene>
    <name evidence="1" type="ORF">CJN711_LOCUS23268</name>
</gene>
<proteinExistence type="predicted"/>
<sequence>MRVTIEPHNDVPPATLPLNALIHVMVRVIRILNTVIITH</sequence>
<dbReference type="Proteomes" id="UP000663855">
    <property type="component" value="Unassembled WGS sequence"/>
</dbReference>
<reference evidence="1" key="1">
    <citation type="submission" date="2021-02" db="EMBL/GenBank/DDBJ databases">
        <authorList>
            <person name="Nowell W R."/>
        </authorList>
    </citation>
    <scope>NUCLEOTIDE SEQUENCE</scope>
</reference>
<comment type="caution">
    <text evidence="1">The sequence shown here is derived from an EMBL/GenBank/DDBJ whole genome shotgun (WGS) entry which is preliminary data.</text>
</comment>
<dbReference type="AlphaFoldDB" id="A0A815N1C6"/>
<dbReference type="EMBL" id="CAJNOV010010871">
    <property type="protein sequence ID" value="CAF1425781.1"/>
    <property type="molecule type" value="Genomic_DNA"/>
</dbReference>
<organism evidence="1 2">
    <name type="scientific">Rotaria magnacalcarata</name>
    <dbReference type="NCBI Taxonomy" id="392030"/>
    <lineage>
        <taxon>Eukaryota</taxon>
        <taxon>Metazoa</taxon>
        <taxon>Spiralia</taxon>
        <taxon>Gnathifera</taxon>
        <taxon>Rotifera</taxon>
        <taxon>Eurotatoria</taxon>
        <taxon>Bdelloidea</taxon>
        <taxon>Philodinida</taxon>
        <taxon>Philodinidae</taxon>
        <taxon>Rotaria</taxon>
    </lineage>
</organism>